<sequence length="100" mass="11127">MHYAHPPVHTAHRRVVLDSPALERELVPFPRSAMPGIPTKNPCRAASRAACAVHSFRAPGTISRVSWAWPSPFKEPSSSGGRHPFYSSMEVEQKEQLKLL</sequence>
<protein>
    <submittedName>
        <fullName evidence="1">Uncharacterized protein</fullName>
    </submittedName>
</protein>
<organism evidence="2">
    <name type="scientific">Camponotus floridanus</name>
    <name type="common">Florida carpenter ant</name>
    <dbReference type="NCBI Taxonomy" id="104421"/>
    <lineage>
        <taxon>Eukaryota</taxon>
        <taxon>Metazoa</taxon>
        <taxon>Ecdysozoa</taxon>
        <taxon>Arthropoda</taxon>
        <taxon>Hexapoda</taxon>
        <taxon>Insecta</taxon>
        <taxon>Pterygota</taxon>
        <taxon>Neoptera</taxon>
        <taxon>Endopterygota</taxon>
        <taxon>Hymenoptera</taxon>
        <taxon>Apocrita</taxon>
        <taxon>Aculeata</taxon>
        <taxon>Formicoidea</taxon>
        <taxon>Formicidae</taxon>
        <taxon>Formicinae</taxon>
        <taxon>Camponotus</taxon>
    </lineage>
</organism>
<keyword evidence="2" id="KW-1185">Reference proteome</keyword>
<reference evidence="1 2" key="1">
    <citation type="journal article" date="2010" name="Science">
        <title>Genomic comparison of the ants Camponotus floridanus and Harpegnathos saltator.</title>
        <authorList>
            <person name="Bonasio R."/>
            <person name="Zhang G."/>
            <person name="Ye C."/>
            <person name="Mutti N.S."/>
            <person name="Fang X."/>
            <person name="Qin N."/>
            <person name="Donahue G."/>
            <person name="Yang P."/>
            <person name="Li Q."/>
            <person name="Li C."/>
            <person name="Zhang P."/>
            <person name="Huang Z."/>
            <person name="Berger S.L."/>
            <person name="Reinberg D."/>
            <person name="Wang J."/>
            <person name="Liebig J."/>
        </authorList>
    </citation>
    <scope>NUCLEOTIDE SEQUENCE [LARGE SCALE GENOMIC DNA]</scope>
    <source>
        <strain evidence="2">C129</strain>
    </source>
</reference>
<dbReference type="InParanoid" id="E2AJH1"/>
<dbReference type="Proteomes" id="UP000000311">
    <property type="component" value="Unassembled WGS sequence"/>
</dbReference>
<proteinExistence type="predicted"/>
<evidence type="ECO:0000313" key="2">
    <source>
        <dbReference type="Proteomes" id="UP000000311"/>
    </source>
</evidence>
<evidence type="ECO:0000313" key="1">
    <source>
        <dbReference type="EMBL" id="EFN66417.1"/>
    </source>
</evidence>
<accession>E2AJH1</accession>
<name>E2AJH1_CAMFO</name>
<dbReference type="AlphaFoldDB" id="E2AJH1"/>
<dbReference type="EMBL" id="GL440016">
    <property type="protein sequence ID" value="EFN66417.1"/>
    <property type="molecule type" value="Genomic_DNA"/>
</dbReference>
<gene>
    <name evidence="1" type="ORF">EAG_09617</name>
</gene>